<name>A0A9P8Q447_WICPI</name>
<keyword evidence="2" id="KW-1185">Reference proteome</keyword>
<dbReference type="AlphaFoldDB" id="A0A9P8Q447"/>
<dbReference type="Proteomes" id="UP000774326">
    <property type="component" value="Unassembled WGS sequence"/>
</dbReference>
<sequence>MDEFVRSKLFNPWKMLTKYSNSNKCNDSTYLTSLSLKTKVLSLFNFKISWFFKRCLNVKFLLFSKTK</sequence>
<gene>
    <name evidence="1" type="ORF">WICPIJ_006221</name>
</gene>
<accession>A0A9P8Q447</accession>
<evidence type="ECO:0000313" key="1">
    <source>
        <dbReference type="EMBL" id="KAH3682815.1"/>
    </source>
</evidence>
<proteinExistence type="predicted"/>
<reference evidence="1" key="2">
    <citation type="submission" date="2021-01" db="EMBL/GenBank/DDBJ databases">
        <authorList>
            <person name="Schikora-Tamarit M.A."/>
        </authorList>
    </citation>
    <scope>NUCLEOTIDE SEQUENCE</scope>
    <source>
        <strain evidence="1">CBS2887</strain>
    </source>
</reference>
<evidence type="ECO:0000313" key="2">
    <source>
        <dbReference type="Proteomes" id="UP000774326"/>
    </source>
</evidence>
<dbReference type="EMBL" id="JAEUBG010003403">
    <property type="protein sequence ID" value="KAH3682815.1"/>
    <property type="molecule type" value="Genomic_DNA"/>
</dbReference>
<organism evidence="1 2">
    <name type="scientific">Wickerhamomyces pijperi</name>
    <name type="common">Yeast</name>
    <name type="synonym">Pichia pijperi</name>
    <dbReference type="NCBI Taxonomy" id="599730"/>
    <lineage>
        <taxon>Eukaryota</taxon>
        <taxon>Fungi</taxon>
        <taxon>Dikarya</taxon>
        <taxon>Ascomycota</taxon>
        <taxon>Saccharomycotina</taxon>
        <taxon>Saccharomycetes</taxon>
        <taxon>Phaffomycetales</taxon>
        <taxon>Wickerhamomycetaceae</taxon>
        <taxon>Wickerhamomyces</taxon>
    </lineage>
</organism>
<reference evidence="1" key="1">
    <citation type="journal article" date="2021" name="Open Biol.">
        <title>Shared evolutionary footprints suggest mitochondrial oxidative damage underlies multiple complex I losses in fungi.</title>
        <authorList>
            <person name="Schikora-Tamarit M.A."/>
            <person name="Marcet-Houben M."/>
            <person name="Nosek J."/>
            <person name="Gabaldon T."/>
        </authorList>
    </citation>
    <scope>NUCLEOTIDE SEQUENCE</scope>
    <source>
        <strain evidence="1">CBS2887</strain>
    </source>
</reference>
<comment type="caution">
    <text evidence="1">The sequence shown here is derived from an EMBL/GenBank/DDBJ whole genome shotgun (WGS) entry which is preliminary data.</text>
</comment>
<protein>
    <submittedName>
        <fullName evidence="1">Uncharacterized protein</fullName>
    </submittedName>
</protein>